<feature type="transmembrane region" description="Helical" evidence="1">
    <location>
        <begin position="462"/>
        <end position="484"/>
    </location>
</feature>
<dbReference type="EMBL" id="GBXI01016937">
    <property type="protein sequence ID" value="JAC97354.1"/>
    <property type="molecule type" value="Transcribed_RNA"/>
</dbReference>
<organism evidence="4">
    <name type="scientific">Zeugodacus cucurbitae</name>
    <name type="common">Melon fruit fly</name>
    <name type="synonym">Bactrocera cucurbitae</name>
    <dbReference type="NCBI Taxonomy" id="28588"/>
    <lineage>
        <taxon>Eukaryota</taxon>
        <taxon>Metazoa</taxon>
        <taxon>Ecdysozoa</taxon>
        <taxon>Arthropoda</taxon>
        <taxon>Hexapoda</taxon>
        <taxon>Insecta</taxon>
        <taxon>Pterygota</taxon>
        <taxon>Neoptera</taxon>
        <taxon>Endopterygota</taxon>
        <taxon>Diptera</taxon>
        <taxon>Brachycera</taxon>
        <taxon>Muscomorpha</taxon>
        <taxon>Tephritoidea</taxon>
        <taxon>Tephritidae</taxon>
        <taxon>Zeugodacus</taxon>
        <taxon>Zeugodacus</taxon>
    </lineage>
</organism>
<evidence type="ECO:0000256" key="2">
    <source>
        <dbReference type="SAM" id="SignalP"/>
    </source>
</evidence>
<dbReference type="PANTHER" id="PTHR11161:SF15">
    <property type="entry name" value="GH19286P-RELATED"/>
    <property type="match status" value="1"/>
</dbReference>
<keyword evidence="1" id="KW-0812">Transmembrane</keyword>
<dbReference type="SMART" id="SM00703">
    <property type="entry name" value="NRF"/>
    <property type="match status" value="1"/>
</dbReference>
<dbReference type="PANTHER" id="PTHR11161">
    <property type="entry name" value="O-ACYLTRANSFERASE"/>
    <property type="match status" value="1"/>
</dbReference>
<feature type="transmembrane region" description="Helical" evidence="1">
    <location>
        <begin position="496"/>
        <end position="517"/>
    </location>
</feature>
<feature type="signal peptide" evidence="2">
    <location>
        <begin position="1"/>
        <end position="21"/>
    </location>
</feature>
<feature type="transmembrane region" description="Helical" evidence="1">
    <location>
        <begin position="571"/>
        <end position="588"/>
    </location>
</feature>
<keyword evidence="1" id="KW-1133">Transmembrane helix</keyword>
<name>A0A0A1WFV7_ZEUCU</name>
<dbReference type="AlphaFoldDB" id="A0A0A1WFV7"/>
<evidence type="ECO:0000259" key="3">
    <source>
        <dbReference type="SMART" id="SM00703"/>
    </source>
</evidence>
<gene>
    <name evidence="4" type="primary">nrf-6_6</name>
    <name evidence="4" type="ORF">g.23309</name>
</gene>
<sequence>MSKVKLYQVVVLLKLLSFVCSSGFTVDPNSDQYQLMQRSSIIFGLTVISHPDMVSHSCYTQLQETQKAMLMQQPWAMKMYDASGFRESGFILGNGIWLGSRNTCNAVKTPAKLKISTYIPHRMNTKIMTDTAPFPTDYRVVNLWHNSTWQIDPVYPFYEPCIMIGLCLPSACSIPEIGQLMAIYVEHDLFVSNDIYNMRMRVESVKDFKLRDGFFSRPSTMLFIGFWLMTLLLSVLALRRHMKRNSEMVEVLGNSTKTEKYERTSVLSNTKSQTFTQLSDNGIVDYFNVEKNWELLFPTEGTATGGTEAFPAVNGLRFYGAMGVVFFHLLIISYPASTNKSEIYKLANDVGNFDIFVDLFFTISGFLQTYHFFQDTKTIKRIRHNGLMMNTKVVFMYIMHRLIRLGPLYALVMCLSDVGALIIDDMTVFPISKRINDNCEMYWWRNVLFIQNLFDHHDLCMYWTWSSACDMQFYIFSIILLCIYVKHPKVGKALTLATVVANMIYTFFTGINLNYMFRLETTAVLFTELYMNPLSRVLAYVIGGLAGWFFVQNQQKQLYANFFQNQSLQEFLGYLSIIAFFTCILSSMPEGYSAVSYVILLTIQRIVFSSSVCCLIFANAAGSVKWFFAILENPIFKKFNQITYAMFLLNPLPMALLTSMNNTSRNSGPYNLFIEYIGICVLLYFICTIFTLFFEVPYKNISKMLVQRNKVKIN</sequence>
<feature type="transmembrane region" description="Helical" evidence="1">
    <location>
        <begin position="672"/>
        <end position="694"/>
    </location>
</feature>
<feature type="transmembrane region" description="Helical" evidence="1">
    <location>
        <begin position="642"/>
        <end position="660"/>
    </location>
</feature>
<keyword evidence="2" id="KW-0732">Signal</keyword>
<feature type="transmembrane region" description="Helical" evidence="1">
    <location>
        <begin position="594"/>
        <end position="621"/>
    </location>
</feature>
<dbReference type="GO" id="GO:0016747">
    <property type="term" value="F:acyltransferase activity, transferring groups other than amino-acyl groups"/>
    <property type="evidence" value="ECO:0007669"/>
    <property type="project" value="InterPro"/>
</dbReference>
<keyword evidence="1" id="KW-0472">Membrane</keyword>
<accession>A0A0A1WFV7</accession>
<feature type="transmembrane region" description="Helical" evidence="1">
    <location>
        <begin position="220"/>
        <end position="238"/>
    </location>
</feature>
<feature type="chain" id="PRO_5001982191" evidence="2">
    <location>
        <begin position="22"/>
        <end position="714"/>
    </location>
</feature>
<dbReference type="InterPro" id="IPR006621">
    <property type="entry name" value="Nose-resist-to-fluoxetine_N"/>
</dbReference>
<evidence type="ECO:0000256" key="1">
    <source>
        <dbReference type="SAM" id="Phobius"/>
    </source>
</evidence>
<dbReference type="InterPro" id="IPR002656">
    <property type="entry name" value="Acyl_transf_3_dom"/>
</dbReference>
<dbReference type="OrthoDB" id="207378at2759"/>
<feature type="domain" description="Nose resistant-to-fluoxetine protein N-terminal" evidence="3">
    <location>
        <begin position="55"/>
        <end position="199"/>
    </location>
</feature>
<feature type="transmembrane region" description="Helical" evidence="1">
    <location>
        <begin position="402"/>
        <end position="423"/>
    </location>
</feature>
<feature type="transmembrane region" description="Helical" evidence="1">
    <location>
        <begin position="316"/>
        <end position="335"/>
    </location>
</feature>
<protein>
    <submittedName>
        <fullName evidence="4">Nose resistant to fluoxetine protein 6</fullName>
    </submittedName>
</protein>
<dbReference type="Pfam" id="PF20146">
    <property type="entry name" value="NRF"/>
    <property type="match status" value="1"/>
</dbReference>
<feature type="transmembrane region" description="Helical" evidence="1">
    <location>
        <begin position="529"/>
        <end position="551"/>
    </location>
</feature>
<dbReference type="InterPro" id="IPR052728">
    <property type="entry name" value="O2_lipid_transport_reg"/>
</dbReference>
<reference evidence="4" key="1">
    <citation type="submission" date="2014-11" db="EMBL/GenBank/DDBJ databases">
        <authorList>
            <person name="Geib S."/>
        </authorList>
    </citation>
    <scope>NUCLEOTIDE SEQUENCE</scope>
</reference>
<dbReference type="Pfam" id="PF01757">
    <property type="entry name" value="Acyl_transf_3"/>
    <property type="match status" value="1"/>
</dbReference>
<evidence type="ECO:0000313" key="4">
    <source>
        <dbReference type="EMBL" id="JAC97354.1"/>
    </source>
</evidence>
<feature type="transmembrane region" description="Helical" evidence="1">
    <location>
        <begin position="355"/>
        <end position="373"/>
    </location>
</feature>
<reference evidence="4" key="2">
    <citation type="journal article" date="2015" name="Gigascience">
        <title>Reconstructing a comprehensive transcriptome assembly of a white-pupal translocated strain of the pest fruit fly Bactrocera cucurbitae.</title>
        <authorList>
            <person name="Sim S.B."/>
            <person name="Calla B."/>
            <person name="Hall B."/>
            <person name="DeRego T."/>
            <person name="Geib S.M."/>
        </authorList>
    </citation>
    <scope>NUCLEOTIDE SEQUENCE</scope>
</reference>
<proteinExistence type="predicted"/>